<evidence type="ECO:0000313" key="8">
    <source>
        <dbReference type="EMBL" id="CAH0390755.1"/>
    </source>
</evidence>
<comment type="similarity">
    <text evidence="2">Belongs to the complex I LYR family.</text>
</comment>
<sequence>MGSKLPQSTLSLKQFMLRKEVLKQYKTFLKTIKRVPDEQSRLELLDWIRRDYKNNKHHSDEQTIKVMLKFGEKHLKDLETNLDLSGNF</sequence>
<evidence type="ECO:0000256" key="3">
    <source>
        <dbReference type="ARBA" id="ARBA00022946"/>
    </source>
</evidence>
<evidence type="ECO:0000256" key="5">
    <source>
        <dbReference type="ARBA" id="ARBA00026235"/>
    </source>
</evidence>
<dbReference type="KEGG" id="btab:109039166"/>
<comment type="function">
    <text evidence="6">Involved in efficient integration of the N-module into mitochondrial respiratory chain complex I.</text>
</comment>
<evidence type="ECO:0000256" key="2">
    <source>
        <dbReference type="ARBA" id="ARBA00009508"/>
    </source>
</evidence>
<dbReference type="OrthoDB" id="74240at2759"/>
<reference evidence="8" key="1">
    <citation type="submission" date="2021-12" db="EMBL/GenBank/DDBJ databases">
        <authorList>
            <person name="King R."/>
        </authorList>
    </citation>
    <scope>NUCLEOTIDE SEQUENCE</scope>
</reference>
<keyword evidence="3" id="KW-0809">Transit peptide</keyword>
<keyword evidence="4" id="KW-0496">Mitochondrion</keyword>
<dbReference type="GO" id="GO:0005739">
    <property type="term" value="C:mitochondrion"/>
    <property type="evidence" value="ECO:0007669"/>
    <property type="project" value="UniProtKB-SubCell"/>
</dbReference>
<proteinExistence type="inferred from homology"/>
<evidence type="ECO:0000313" key="9">
    <source>
        <dbReference type="Proteomes" id="UP001152759"/>
    </source>
</evidence>
<keyword evidence="9" id="KW-1185">Reference proteome</keyword>
<dbReference type="InterPro" id="IPR008011">
    <property type="entry name" value="Complex1_LYR_dom"/>
</dbReference>
<dbReference type="PANTHER" id="PTHR13675:SF0">
    <property type="entry name" value="LYR MOTIF-CONTAINING PROTEIN 2"/>
    <property type="match status" value="1"/>
</dbReference>
<protein>
    <recommendedName>
        <fullName evidence="5">LYR motif-containing protein 2</fullName>
    </recommendedName>
</protein>
<evidence type="ECO:0000259" key="7">
    <source>
        <dbReference type="Pfam" id="PF05347"/>
    </source>
</evidence>
<accession>A0A9P0AFM4</accession>
<dbReference type="EMBL" id="OU963866">
    <property type="protein sequence ID" value="CAH0390755.1"/>
    <property type="molecule type" value="Genomic_DNA"/>
</dbReference>
<comment type="subcellular location">
    <subcellularLocation>
        <location evidence="1">Mitochondrion</location>
    </subcellularLocation>
</comment>
<dbReference type="InterPro" id="IPR045293">
    <property type="entry name" value="Complex1_LYR_LYRM2"/>
</dbReference>
<dbReference type="Pfam" id="PF05347">
    <property type="entry name" value="Complex1_LYR"/>
    <property type="match status" value="1"/>
</dbReference>
<organism evidence="8 9">
    <name type="scientific">Bemisia tabaci</name>
    <name type="common">Sweetpotato whitefly</name>
    <name type="synonym">Aleurodes tabaci</name>
    <dbReference type="NCBI Taxonomy" id="7038"/>
    <lineage>
        <taxon>Eukaryota</taxon>
        <taxon>Metazoa</taxon>
        <taxon>Ecdysozoa</taxon>
        <taxon>Arthropoda</taxon>
        <taxon>Hexapoda</taxon>
        <taxon>Insecta</taxon>
        <taxon>Pterygota</taxon>
        <taxon>Neoptera</taxon>
        <taxon>Paraneoptera</taxon>
        <taxon>Hemiptera</taxon>
        <taxon>Sternorrhyncha</taxon>
        <taxon>Aleyrodoidea</taxon>
        <taxon>Aleyrodidae</taxon>
        <taxon>Aleyrodinae</taxon>
        <taxon>Bemisia</taxon>
    </lineage>
</organism>
<feature type="domain" description="Complex 1 LYR protein" evidence="7">
    <location>
        <begin position="19"/>
        <end position="76"/>
    </location>
</feature>
<evidence type="ECO:0000256" key="1">
    <source>
        <dbReference type="ARBA" id="ARBA00004173"/>
    </source>
</evidence>
<evidence type="ECO:0000256" key="6">
    <source>
        <dbReference type="ARBA" id="ARBA00044735"/>
    </source>
</evidence>
<dbReference type="PANTHER" id="PTHR13675">
    <property type="entry name" value="LYR MOTIF-CONTAINING PROTEIN 2"/>
    <property type="match status" value="1"/>
</dbReference>
<gene>
    <name evidence="8" type="ORF">BEMITA_LOCUS9451</name>
</gene>
<evidence type="ECO:0000256" key="4">
    <source>
        <dbReference type="ARBA" id="ARBA00023128"/>
    </source>
</evidence>
<dbReference type="Proteomes" id="UP001152759">
    <property type="component" value="Chromosome 5"/>
</dbReference>
<dbReference type="CDD" id="cd20262">
    <property type="entry name" value="Complex1_LYR_LYRM2"/>
    <property type="match status" value="1"/>
</dbReference>
<dbReference type="AlphaFoldDB" id="A0A9P0AFM4"/>
<name>A0A9P0AFM4_BEMTA</name>